<name>A0A1U7J856_9CYAN</name>
<evidence type="ECO:0008006" key="4">
    <source>
        <dbReference type="Google" id="ProtNLM"/>
    </source>
</evidence>
<dbReference type="OrthoDB" id="527058at2"/>
<dbReference type="STRING" id="549789.NIES30_06195"/>
<organism evidence="2 3">
    <name type="scientific">Phormidium tenue NIES-30</name>
    <dbReference type="NCBI Taxonomy" id="549789"/>
    <lineage>
        <taxon>Bacteria</taxon>
        <taxon>Bacillati</taxon>
        <taxon>Cyanobacteriota</taxon>
        <taxon>Cyanophyceae</taxon>
        <taxon>Oscillatoriophycideae</taxon>
        <taxon>Oscillatoriales</taxon>
        <taxon>Oscillatoriaceae</taxon>
        <taxon>Phormidium</taxon>
    </lineage>
</organism>
<gene>
    <name evidence="2" type="ORF">NIES30_06195</name>
</gene>
<keyword evidence="1" id="KW-0812">Transmembrane</keyword>
<dbReference type="Proteomes" id="UP000185557">
    <property type="component" value="Unassembled WGS sequence"/>
</dbReference>
<feature type="transmembrane region" description="Helical" evidence="1">
    <location>
        <begin position="144"/>
        <end position="163"/>
    </location>
</feature>
<keyword evidence="1" id="KW-0472">Membrane</keyword>
<feature type="transmembrane region" description="Helical" evidence="1">
    <location>
        <begin position="111"/>
        <end position="132"/>
    </location>
</feature>
<dbReference type="EMBL" id="MRCG01000003">
    <property type="protein sequence ID" value="OKH49437.1"/>
    <property type="molecule type" value="Genomic_DNA"/>
</dbReference>
<evidence type="ECO:0000313" key="3">
    <source>
        <dbReference type="Proteomes" id="UP000185557"/>
    </source>
</evidence>
<dbReference type="RefSeq" id="WP_073607544.1">
    <property type="nucleotide sequence ID" value="NZ_MRCG01000003.1"/>
</dbReference>
<evidence type="ECO:0000313" key="2">
    <source>
        <dbReference type="EMBL" id="OKH49437.1"/>
    </source>
</evidence>
<comment type="caution">
    <text evidence="2">The sequence shown here is derived from an EMBL/GenBank/DDBJ whole genome shotgun (WGS) entry which is preliminary data.</text>
</comment>
<keyword evidence="3" id="KW-1185">Reference proteome</keyword>
<dbReference type="InterPro" id="IPR020360">
    <property type="entry name" value="Uncharacterised_alr2393"/>
</dbReference>
<feature type="transmembrane region" description="Helical" evidence="1">
    <location>
        <begin position="80"/>
        <end position="99"/>
    </location>
</feature>
<proteinExistence type="predicted"/>
<dbReference type="AlphaFoldDB" id="A0A1U7J856"/>
<feature type="transmembrane region" description="Helical" evidence="1">
    <location>
        <begin position="30"/>
        <end position="48"/>
    </location>
</feature>
<sequence length="340" mass="38238">MVGFFGFLRQTLIELWQAVLPPRYFSWQTVIYMSLFSWLVSLLARLLAATPFTVGLLATISWICLALGVGWALEANKARLFGIPVAPWVSGAILCLFLFGSWGGRWLQPALVSWPLVSFAVIAVPSLVSWDFDLKAPPPMVRQQLALLFCLSLLFSSWFQFYFRIQSWVRDYPSLVADSVDHSAFVYRFPGQEVALPAGVTHLTMAEEMLREQIDNKPWPSVERWLLNLEGQRQALQQRVQSQTGRDADLEDSLWQLDFQPLSNGDGYTLKLWAIWSGPAANPSGYYLEKTCLLMPINRGGLADTETTAPGYATTQWSTLTCDLQTPRQAGHPRGTQQQG</sequence>
<evidence type="ECO:0000256" key="1">
    <source>
        <dbReference type="SAM" id="Phobius"/>
    </source>
</evidence>
<protein>
    <recommendedName>
        <fullName evidence="4">DUF5357 domain-containing protein</fullName>
    </recommendedName>
</protein>
<reference evidence="2 3" key="1">
    <citation type="submission" date="2016-11" db="EMBL/GenBank/DDBJ databases">
        <title>Draft Genome Sequences of Nine Cyanobacterial Strains from Diverse Habitats.</title>
        <authorList>
            <person name="Zhu T."/>
            <person name="Hou S."/>
            <person name="Lu X."/>
            <person name="Hess W.R."/>
        </authorList>
    </citation>
    <scope>NUCLEOTIDE SEQUENCE [LARGE SCALE GENOMIC DNA]</scope>
    <source>
        <strain evidence="2 3">NIES-30</strain>
    </source>
</reference>
<keyword evidence="1" id="KW-1133">Transmembrane helix</keyword>
<dbReference type="Pfam" id="PF17310">
    <property type="entry name" value="DUF5357"/>
    <property type="match status" value="1"/>
</dbReference>
<accession>A0A1U7J856</accession>
<feature type="transmembrane region" description="Helical" evidence="1">
    <location>
        <begin position="54"/>
        <end position="73"/>
    </location>
</feature>